<comment type="caution">
    <text evidence="1">The sequence shown here is derived from an EMBL/GenBank/DDBJ whole genome shotgun (WGS) entry which is preliminary data.</text>
</comment>
<accession>A0AAE1DRA9</accession>
<evidence type="ECO:0000313" key="2">
    <source>
        <dbReference type="Proteomes" id="UP001283361"/>
    </source>
</evidence>
<proteinExistence type="predicted"/>
<organism evidence="1 2">
    <name type="scientific">Elysia crispata</name>
    <name type="common">lettuce slug</name>
    <dbReference type="NCBI Taxonomy" id="231223"/>
    <lineage>
        <taxon>Eukaryota</taxon>
        <taxon>Metazoa</taxon>
        <taxon>Spiralia</taxon>
        <taxon>Lophotrochozoa</taxon>
        <taxon>Mollusca</taxon>
        <taxon>Gastropoda</taxon>
        <taxon>Heterobranchia</taxon>
        <taxon>Euthyneura</taxon>
        <taxon>Panpulmonata</taxon>
        <taxon>Sacoglossa</taxon>
        <taxon>Placobranchoidea</taxon>
        <taxon>Plakobranchidae</taxon>
        <taxon>Elysia</taxon>
    </lineage>
</organism>
<evidence type="ECO:0000313" key="1">
    <source>
        <dbReference type="EMBL" id="KAK3779415.1"/>
    </source>
</evidence>
<keyword evidence="2" id="KW-1185">Reference proteome</keyword>
<sequence length="110" mass="12461">MVRPTRVLAAVIRNASKADNSNQKHSLPQSYTCLEESYHPYFVDCGRLLSCVSKSRNIIVVFCHVTEEKHLEFFPESVSSNKGSLQHLTRFWLVNPADFTLSSILCTESV</sequence>
<dbReference type="Proteomes" id="UP001283361">
    <property type="component" value="Unassembled WGS sequence"/>
</dbReference>
<reference evidence="1" key="1">
    <citation type="journal article" date="2023" name="G3 (Bethesda)">
        <title>A reference genome for the long-term kleptoplast-retaining sea slug Elysia crispata morphotype clarki.</title>
        <authorList>
            <person name="Eastman K.E."/>
            <person name="Pendleton A.L."/>
            <person name="Shaikh M.A."/>
            <person name="Suttiyut T."/>
            <person name="Ogas R."/>
            <person name="Tomko P."/>
            <person name="Gavelis G."/>
            <person name="Widhalm J.R."/>
            <person name="Wisecaver J.H."/>
        </authorList>
    </citation>
    <scope>NUCLEOTIDE SEQUENCE</scope>
    <source>
        <strain evidence="1">ECLA1</strain>
    </source>
</reference>
<name>A0AAE1DRA9_9GAST</name>
<protein>
    <submittedName>
        <fullName evidence="1">Uncharacterized protein</fullName>
    </submittedName>
</protein>
<gene>
    <name evidence="1" type="ORF">RRG08_015816</name>
</gene>
<dbReference type="EMBL" id="JAWDGP010002837">
    <property type="protein sequence ID" value="KAK3779415.1"/>
    <property type="molecule type" value="Genomic_DNA"/>
</dbReference>
<dbReference type="AlphaFoldDB" id="A0AAE1DRA9"/>